<gene>
    <name evidence="4" type="ORF">AB840_03865</name>
</gene>
<dbReference type="GO" id="GO:0016787">
    <property type="term" value="F:hydrolase activity"/>
    <property type="evidence" value="ECO:0007669"/>
    <property type="project" value="UniProtKB-KW"/>
</dbReference>
<dbReference type="Proteomes" id="UP000036503">
    <property type="component" value="Unassembled WGS sequence"/>
</dbReference>
<evidence type="ECO:0000313" key="4">
    <source>
        <dbReference type="EMBL" id="KMO87179.1"/>
    </source>
</evidence>
<dbReference type="AlphaFoldDB" id="A0A0J6WX33"/>
<proteinExistence type="inferred from homology"/>
<dbReference type="OrthoDB" id="9796485at2"/>
<keyword evidence="2" id="KW-0378">Hydrolase</keyword>
<evidence type="ECO:0000256" key="1">
    <source>
        <dbReference type="ARBA" id="ARBA00006336"/>
    </source>
</evidence>
<accession>A0A0J6WX33</accession>
<dbReference type="InterPro" id="IPR036380">
    <property type="entry name" value="Isochorismatase-like_sf"/>
</dbReference>
<reference evidence="4 5" key="1">
    <citation type="submission" date="2015-06" db="EMBL/GenBank/DDBJ databases">
        <title>Draft genome sequence of beer spoilage bacterium Megasphaera cerevisiae type strain 20462.</title>
        <authorList>
            <person name="Kutumbaka K."/>
            <person name="Pasmowitz J."/>
            <person name="Mategko J."/>
            <person name="Reyes D."/>
            <person name="Friedrich A."/>
            <person name="Han S."/>
            <person name="Martens-Habbena W."/>
            <person name="Neal-McKinney J."/>
            <person name="Janagama H.K."/>
            <person name="Nadala C."/>
            <person name="Samadpour M."/>
        </authorList>
    </citation>
    <scope>NUCLEOTIDE SEQUENCE [LARGE SCALE GENOMIC DNA]</scope>
    <source>
        <strain evidence="4 5">DSM 20462</strain>
    </source>
</reference>
<comment type="caution">
    <text evidence="4">The sequence shown here is derived from an EMBL/GenBank/DDBJ whole genome shotgun (WGS) entry which is preliminary data.</text>
</comment>
<dbReference type="EMBL" id="LEKT01000008">
    <property type="protein sequence ID" value="KMO87179.1"/>
    <property type="molecule type" value="Genomic_DNA"/>
</dbReference>
<dbReference type="InterPro" id="IPR050272">
    <property type="entry name" value="Isochorismatase-like_hydrls"/>
</dbReference>
<keyword evidence="5" id="KW-1185">Reference proteome</keyword>
<dbReference type="STRING" id="39029.BSR42_03410"/>
<dbReference type="Pfam" id="PF00857">
    <property type="entry name" value="Isochorismatase"/>
    <property type="match status" value="1"/>
</dbReference>
<organism evidence="4 5">
    <name type="scientific">Megasphaera cerevisiae DSM 20462</name>
    <dbReference type="NCBI Taxonomy" id="1122219"/>
    <lineage>
        <taxon>Bacteria</taxon>
        <taxon>Bacillati</taxon>
        <taxon>Bacillota</taxon>
        <taxon>Negativicutes</taxon>
        <taxon>Veillonellales</taxon>
        <taxon>Veillonellaceae</taxon>
        <taxon>Megasphaera</taxon>
    </lineage>
</organism>
<feature type="domain" description="Isochorismatase-like" evidence="3">
    <location>
        <begin position="4"/>
        <end position="172"/>
    </location>
</feature>
<dbReference type="PANTHER" id="PTHR43540">
    <property type="entry name" value="PEROXYUREIDOACRYLATE/UREIDOACRYLATE AMIDOHYDROLASE-RELATED"/>
    <property type="match status" value="1"/>
</dbReference>
<protein>
    <recommendedName>
        <fullName evidence="3">Isochorismatase-like domain-containing protein</fullName>
    </recommendedName>
</protein>
<evidence type="ECO:0000259" key="3">
    <source>
        <dbReference type="Pfam" id="PF00857"/>
    </source>
</evidence>
<dbReference type="SUPFAM" id="SSF52499">
    <property type="entry name" value="Isochorismatase-like hydrolases"/>
    <property type="match status" value="1"/>
</dbReference>
<dbReference type="InterPro" id="IPR000868">
    <property type="entry name" value="Isochorismatase-like_dom"/>
</dbReference>
<sequence>MKNVLVLIDLQKEYIIPGRPFYLENNESSLANLKQLLYHARYAGWEIWHVRHLESAPDRAVFCADSPYSGFIDDFMPQQHEQVFLKHDFSCFSNLDFAKAMQELQDVSVFIAGYGSTMCCMATIIEGYGKGFAFQFIADASNAKRTDDFTECILHKAATSILAAYCRITTTSEVIAL</sequence>
<name>A0A0J6WX33_9FIRM</name>
<dbReference type="Gene3D" id="3.40.50.850">
    <property type="entry name" value="Isochorismatase-like"/>
    <property type="match status" value="1"/>
</dbReference>
<dbReference type="PANTHER" id="PTHR43540:SF15">
    <property type="entry name" value="BLR5631 PROTEIN"/>
    <property type="match status" value="1"/>
</dbReference>
<dbReference type="PATRIC" id="fig|1122219.3.peg.3071"/>
<dbReference type="RefSeq" id="WP_048513522.1">
    <property type="nucleotide sequence ID" value="NZ_FUXD01000008.1"/>
</dbReference>
<dbReference type="InParanoid" id="A0A0J6WX33"/>
<comment type="similarity">
    <text evidence="1">Belongs to the isochorismatase family.</text>
</comment>
<evidence type="ECO:0000256" key="2">
    <source>
        <dbReference type="ARBA" id="ARBA00022801"/>
    </source>
</evidence>
<evidence type="ECO:0000313" key="5">
    <source>
        <dbReference type="Proteomes" id="UP000036503"/>
    </source>
</evidence>